<gene>
    <name evidence="2" type="ORF">UFOPK4092_01578</name>
</gene>
<name>A0A6J7RPK0_9ZZZZ</name>
<sequence length="295" mass="30711">MSVIKSVRPRKFLAALSVLFMVVGALFGANVASADSVQYQSYQRASQTEACAAQVGETPWQASWGADSSWKPSWEQWANKGAGGWVCTRSITWAKTPIPGSSSGCAVSLAYRVGDVGPGGGKVFYIDSASCLRYEMAPKTWSGAGTPDAQATWCDGLTDVPSANGTAVGTGAANTAAMAASSACSSDAAAAVLAYAPAGTTAGQWFLPSKDELNAMCNYSRNPTAPAAPSVSCYGSAGSTQDVTFAAGTYGFASVDYWSSSQDFANYAWYQDLSVGYRRSGNEGNALRVRPVRAF</sequence>
<feature type="domain" description="Lcl C-terminal" evidence="1">
    <location>
        <begin position="180"/>
        <end position="293"/>
    </location>
</feature>
<dbReference type="Pfam" id="PF07603">
    <property type="entry name" value="Lcl_C"/>
    <property type="match status" value="1"/>
</dbReference>
<dbReference type="EMBL" id="CAFBPJ010000251">
    <property type="protein sequence ID" value="CAB5030602.1"/>
    <property type="molecule type" value="Genomic_DNA"/>
</dbReference>
<dbReference type="AlphaFoldDB" id="A0A6J7RPK0"/>
<protein>
    <submittedName>
        <fullName evidence="2">Unannotated protein</fullName>
    </submittedName>
</protein>
<dbReference type="InterPro" id="IPR011460">
    <property type="entry name" value="Lcl_C"/>
</dbReference>
<evidence type="ECO:0000313" key="2">
    <source>
        <dbReference type="EMBL" id="CAB5030602.1"/>
    </source>
</evidence>
<proteinExistence type="predicted"/>
<reference evidence="2" key="1">
    <citation type="submission" date="2020-05" db="EMBL/GenBank/DDBJ databases">
        <authorList>
            <person name="Chiriac C."/>
            <person name="Salcher M."/>
            <person name="Ghai R."/>
            <person name="Kavagutti S V."/>
        </authorList>
    </citation>
    <scope>NUCLEOTIDE SEQUENCE</scope>
</reference>
<accession>A0A6J7RPK0</accession>
<organism evidence="2">
    <name type="scientific">freshwater metagenome</name>
    <dbReference type="NCBI Taxonomy" id="449393"/>
    <lineage>
        <taxon>unclassified sequences</taxon>
        <taxon>metagenomes</taxon>
        <taxon>ecological metagenomes</taxon>
    </lineage>
</organism>
<evidence type="ECO:0000259" key="1">
    <source>
        <dbReference type="Pfam" id="PF07603"/>
    </source>
</evidence>